<proteinExistence type="predicted"/>
<dbReference type="EMBL" id="JACHMG010000001">
    <property type="protein sequence ID" value="MBB4688421.1"/>
    <property type="molecule type" value="Genomic_DNA"/>
</dbReference>
<name>A0A840IZY3_9PSEU</name>
<dbReference type="RefSeq" id="WP_184783115.1">
    <property type="nucleotide sequence ID" value="NZ_JACHMG010000001.1"/>
</dbReference>
<comment type="caution">
    <text evidence="1">The sequence shown here is derived from an EMBL/GenBank/DDBJ whole genome shotgun (WGS) entry which is preliminary data.</text>
</comment>
<reference evidence="1 2" key="1">
    <citation type="submission" date="2020-08" db="EMBL/GenBank/DDBJ databases">
        <title>Sequencing the genomes of 1000 actinobacteria strains.</title>
        <authorList>
            <person name="Klenk H.-P."/>
        </authorList>
    </citation>
    <scope>NUCLEOTIDE SEQUENCE [LARGE SCALE GENOMIC DNA]</scope>
    <source>
        <strain evidence="1 2">DSM 45859</strain>
    </source>
</reference>
<evidence type="ECO:0000313" key="1">
    <source>
        <dbReference type="EMBL" id="MBB4688421.1"/>
    </source>
</evidence>
<evidence type="ECO:0000313" key="2">
    <source>
        <dbReference type="Proteomes" id="UP000581769"/>
    </source>
</evidence>
<organism evidence="1 2">
    <name type="scientific">Amycolatopsis jiangsuensis</name>
    <dbReference type="NCBI Taxonomy" id="1181879"/>
    <lineage>
        <taxon>Bacteria</taxon>
        <taxon>Bacillati</taxon>
        <taxon>Actinomycetota</taxon>
        <taxon>Actinomycetes</taxon>
        <taxon>Pseudonocardiales</taxon>
        <taxon>Pseudonocardiaceae</taxon>
        <taxon>Amycolatopsis</taxon>
    </lineage>
</organism>
<dbReference type="AlphaFoldDB" id="A0A840IZY3"/>
<accession>A0A840IZY3</accession>
<gene>
    <name evidence="1" type="ORF">BJY18_005906</name>
</gene>
<sequence length="167" mass="18608">MNEQRNDARQRRYHKEFRIAEPGLHADDRARLRDLLAQLSAVRQAVPERTGPELSESDLAAAATALWKARRRLDGAQDRVARQAGRLLRASHDALHDAGVEVQDHDGAPFDTGLALEVLLFQDQPGLDMERVVETVRPSVYLMQRRIQMGQVVVGRPAGQAGEETDA</sequence>
<evidence type="ECO:0008006" key="3">
    <source>
        <dbReference type="Google" id="ProtNLM"/>
    </source>
</evidence>
<dbReference type="Proteomes" id="UP000581769">
    <property type="component" value="Unassembled WGS sequence"/>
</dbReference>
<keyword evidence="2" id="KW-1185">Reference proteome</keyword>
<protein>
    <recommendedName>
        <fullName evidence="3">Nucleotide exchange factor GrpE</fullName>
    </recommendedName>
</protein>